<feature type="modified residue" description="Phosphohistidine; by autocatalysis" evidence="7">
    <location>
        <position position="215"/>
    </location>
</feature>
<keyword evidence="11" id="KW-0328">Glycosyltransferase</keyword>
<keyword evidence="12" id="KW-1185">Reference proteome</keyword>
<dbReference type="Gene3D" id="3.20.140.10">
    <property type="entry name" value="nicotinate phosphoribosyltransferase"/>
    <property type="match status" value="1"/>
</dbReference>
<feature type="domain" description="Nicotinate/nicotinamide phosphoribosyltransferase" evidence="9">
    <location>
        <begin position="160"/>
        <end position="387"/>
    </location>
</feature>
<evidence type="ECO:0000256" key="2">
    <source>
        <dbReference type="ARBA" id="ARBA00010897"/>
    </source>
</evidence>
<dbReference type="EC" id="6.3.4.21" evidence="3 7"/>
<reference evidence="11" key="1">
    <citation type="submission" date="2022-09" db="EMBL/GenBank/DDBJ databases">
        <title>Actin cytoskeleton and complex cell architecture in an #Asgard archaeon.</title>
        <authorList>
            <person name="Ponce Toledo R.I."/>
            <person name="Schleper C."/>
            <person name="Rodrigues Oliveira T."/>
            <person name="Wollweber F."/>
            <person name="Xu J."/>
            <person name="Rittmann S."/>
            <person name="Klingl A."/>
            <person name="Pilhofer M."/>
        </authorList>
    </citation>
    <scope>NUCLEOTIDE SEQUENCE</scope>
    <source>
        <strain evidence="11">B-35</strain>
    </source>
</reference>
<comment type="catalytic activity">
    <reaction evidence="7 8">
        <text>5-phospho-alpha-D-ribose 1-diphosphate + nicotinate + ATP + H2O = nicotinate beta-D-ribonucleotide + ADP + phosphate + diphosphate</text>
        <dbReference type="Rhea" id="RHEA:36163"/>
        <dbReference type="ChEBI" id="CHEBI:15377"/>
        <dbReference type="ChEBI" id="CHEBI:30616"/>
        <dbReference type="ChEBI" id="CHEBI:32544"/>
        <dbReference type="ChEBI" id="CHEBI:33019"/>
        <dbReference type="ChEBI" id="CHEBI:43474"/>
        <dbReference type="ChEBI" id="CHEBI:57502"/>
        <dbReference type="ChEBI" id="CHEBI:58017"/>
        <dbReference type="ChEBI" id="CHEBI:456216"/>
        <dbReference type="EC" id="6.3.4.21"/>
    </reaction>
</comment>
<comment type="PTM">
    <text evidence="7 8">Transiently phosphorylated on a His residue during the reaction cycle. Phosphorylation strongly increases the affinity for substrates and increases the rate of nicotinate D-ribonucleotide production. Dephosphorylation regenerates the low-affinity form of the enzyme, leading to product release.</text>
</comment>
<protein>
    <recommendedName>
        <fullName evidence="3 7">Nicotinate phosphoribosyltransferase</fullName>
        <shortName evidence="7">NAPRTase</shortName>
        <ecNumber evidence="3 7">6.3.4.21</ecNumber>
    </recommendedName>
</protein>
<dbReference type="PANTHER" id="PTHR11098:SF1">
    <property type="entry name" value="NICOTINATE PHOSPHORIBOSYLTRANSFERASE"/>
    <property type="match status" value="1"/>
</dbReference>
<name>A0ABY6I110_9ARCH</name>
<dbReference type="PIRSF" id="PIRSF000484">
    <property type="entry name" value="NAPRT"/>
    <property type="match status" value="1"/>
</dbReference>
<accession>A0ABY6I110</accession>
<dbReference type="HAMAP" id="MF_00570">
    <property type="entry name" value="NAPRTase"/>
    <property type="match status" value="1"/>
</dbReference>
<dbReference type="InterPro" id="IPR041525">
    <property type="entry name" value="N/Namide_PRibTrfase"/>
</dbReference>
<dbReference type="GO" id="GO:0016757">
    <property type="term" value="F:glycosyltransferase activity"/>
    <property type="evidence" value="ECO:0007669"/>
    <property type="project" value="UniProtKB-KW"/>
</dbReference>
<keyword evidence="6 7" id="KW-0662">Pyridine nucleotide biosynthesis</keyword>
<evidence type="ECO:0000256" key="5">
    <source>
        <dbReference type="ARBA" id="ARBA00022598"/>
    </source>
</evidence>
<dbReference type="PANTHER" id="PTHR11098">
    <property type="entry name" value="NICOTINATE PHOSPHORIBOSYLTRANSFERASE"/>
    <property type="match status" value="1"/>
</dbReference>
<comment type="pathway">
    <text evidence="1 7 8">Cofactor biosynthesis; NAD(+) biosynthesis; nicotinate D-ribonucleotide from nicotinate: step 1/1.</text>
</comment>
<comment type="function">
    <text evidence="7 8">Catalyzes the synthesis of beta-nicotinate D-ribonucleotide from nicotinate and 5-phospho-D-ribose 1-phosphate at the expense of ATP.</text>
</comment>
<comment type="similarity">
    <text evidence="2 7 8">Belongs to the NAPRTase family.</text>
</comment>
<dbReference type="GO" id="GO:0004516">
    <property type="term" value="F:nicotinate phosphoribosyltransferase activity"/>
    <property type="evidence" value="ECO:0007669"/>
    <property type="project" value="UniProtKB-EC"/>
</dbReference>
<evidence type="ECO:0000256" key="4">
    <source>
        <dbReference type="ARBA" id="ARBA00022553"/>
    </source>
</evidence>
<evidence type="ECO:0000259" key="9">
    <source>
        <dbReference type="Pfam" id="PF04095"/>
    </source>
</evidence>
<evidence type="ECO:0000313" key="12">
    <source>
        <dbReference type="Proteomes" id="UP001208689"/>
    </source>
</evidence>
<sequence length="394" mass="45741">MPIINSLLDNDLYKFTMMQGVLHFFPDIEVLYEFKCRTENIDLSPFSDEIKREINHLCSLSFKKDELDYLKSLSFLKKDFIDFLKFFRLNPDHVKLTVENKELDIKIEGSWLLTILFEVPILAIVNQIYFSNNVQNPDFNGAMKLLEQKMHFVQKLGNKFKFADFGTRRRFSYSWQKQIINELVNSPLNLVNFVGTSNISLAKQFNIKPIGTMAHEWLQAGQAVGVRLIDSQKFMLQKWVDEYRGDLGIALSDIVGIDAFLFDFDKYFSKLYDGVRHDSGDPFIVGEKIIQHYEAMKINPWTKSIVFSDGLDFNIARKILEHFQSRIQVSFGIGTNLTNDIPNQNPLQIVIKMVRCNGQPVAKISDSPEKGMCNDEEYLKYLKKVFSEKMKKSD</sequence>
<evidence type="ECO:0000256" key="1">
    <source>
        <dbReference type="ARBA" id="ARBA00004952"/>
    </source>
</evidence>
<evidence type="ECO:0000256" key="7">
    <source>
        <dbReference type="HAMAP-Rule" id="MF_00570"/>
    </source>
</evidence>
<dbReference type="InterPro" id="IPR036068">
    <property type="entry name" value="Nicotinate_pribotase-like_C"/>
</dbReference>
<evidence type="ECO:0000256" key="8">
    <source>
        <dbReference type="RuleBase" id="RU003838"/>
    </source>
</evidence>
<dbReference type="Pfam" id="PF04095">
    <property type="entry name" value="NAPRTase"/>
    <property type="match status" value="1"/>
</dbReference>
<organism evidence="11 12">
    <name type="scientific">Candidatus Lokiarchaeum ossiferum</name>
    <dbReference type="NCBI Taxonomy" id="2951803"/>
    <lineage>
        <taxon>Archaea</taxon>
        <taxon>Promethearchaeati</taxon>
        <taxon>Promethearchaeota</taxon>
        <taxon>Promethearchaeia</taxon>
        <taxon>Promethearchaeales</taxon>
        <taxon>Promethearchaeaceae</taxon>
        <taxon>Candidatus Lokiarchaeum</taxon>
    </lineage>
</organism>
<dbReference type="SUPFAM" id="SSF51690">
    <property type="entry name" value="Nicotinate/Quinolinate PRTase C-terminal domain-like"/>
    <property type="match status" value="1"/>
</dbReference>
<evidence type="ECO:0000313" key="11">
    <source>
        <dbReference type="EMBL" id="UYP48262.1"/>
    </source>
</evidence>
<dbReference type="Pfam" id="PF17767">
    <property type="entry name" value="NAPRTase_N"/>
    <property type="match status" value="1"/>
</dbReference>
<keyword evidence="11" id="KW-0808">Transferase</keyword>
<proteinExistence type="inferred from homology"/>
<dbReference type="Proteomes" id="UP001208689">
    <property type="component" value="Chromosome"/>
</dbReference>
<evidence type="ECO:0000259" key="10">
    <source>
        <dbReference type="Pfam" id="PF17767"/>
    </source>
</evidence>
<dbReference type="EMBL" id="CP104013">
    <property type="protein sequence ID" value="UYP48262.1"/>
    <property type="molecule type" value="Genomic_DNA"/>
</dbReference>
<dbReference type="InterPro" id="IPR006406">
    <property type="entry name" value="Nic_PRibTrfase"/>
</dbReference>
<feature type="domain" description="Nicotinate phosphoribosyltransferase N-terminal" evidence="10">
    <location>
        <begin position="8"/>
        <end position="126"/>
    </location>
</feature>
<dbReference type="NCBIfam" id="NF003704">
    <property type="entry name" value="PRK05321.1"/>
    <property type="match status" value="1"/>
</dbReference>
<keyword evidence="5 7" id="KW-0436">Ligase</keyword>
<dbReference type="SUPFAM" id="SSF54675">
    <property type="entry name" value="Nicotinate/Quinolinate PRTase N-terminal domain-like"/>
    <property type="match status" value="1"/>
</dbReference>
<keyword evidence="4 7" id="KW-0597">Phosphoprotein</keyword>
<dbReference type="InterPro" id="IPR007229">
    <property type="entry name" value="Nic_PRibTrfase-Fam"/>
</dbReference>
<dbReference type="NCBIfam" id="TIGR01514">
    <property type="entry name" value="NAPRTase"/>
    <property type="match status" value="1"/>
</dbReference>
<dbReference type="InterPro" id="IPR040727">
    <property type="entry name" value="NAPRTase_N"/>
</dbReference>
<evidence type="ECO:0000256" key="3">
    <source>
        <dbReference type="ARBA" id="ARBA00013236"/>
    </source>
</evidence>
<evidence type="ECO:0000256" key="6">
    <source>
        <dbReference type="ARBA" id="ARBA00022642"/>
    </source>
</evidence>
<gene>
    <name evidence="7" type="primary">pncB</name>
    <name evidence="11" type="ORF">NEF87_004547</name>
</gene>